<protein>
    <recommendedName>
        <fullName evidence="1">F-box domain-containing protein</fullName>
    </recommendedName>
</protein>
<keyword evidence="3" id="KW-1185">Reference proteome</keyword>
<evidence type="ECO:0000259" key="1">
    <source>
        <dbReference type="Pfam" id="PF12937"/>
    </source>
</evidence>
<dbReference type="InterPro" id="IPR001810">
    <property type="entry name" value="F-box_dom"/>
</dbReference>
<dbReference type="Pfam" id="PF12937">
    <property type="entry name" value="F-box-like"/>
    <property type="match status" value="1"/>
</dbReference>
<dbReference type="AlphaFoldDB" id="A0A6A5YR67"/>
<sequence>MTIERRSSSSAAPLLDHETPLSTSLPEELLQLILSFVAASGLKNLALVSKCAYRQAVGPLWRDVCLMDTFRLYTDGERAKVYGDRGQGEPDEHDDTPIIQKLYILAKNPFLASKVQVLTHRCHLPTPSIFFDLPRLFFHGDNLSHDERVHKLLHLAIQNMVNVHTLRVIFGHWHLTRSLLQGFLNPHRPRCIPIRKLWLESCALKDVDLKFGSESTVNNLESLRIRRLRIKDDYDENTRFGHFPVFKLSRGATPVKFNNGMGDWYYTTTEFNVVPRPSLHLLSKEEITAKVGEFDATIWQDLPDIQEYISKTHVEVPVYQRQDISHMSLLHLLSASTFTLTKLNLDWLLWRSSDQESDNQSLFIIDSLAALRFPHLRAFQVRNAVEDHTRLPNGIYLLESTLLDFMEAHPKIKCLAWPLDRFYSHSNHAPWSLARARRVVANLGITLEDLRLDTYYEGDGEPLTDDSIDSYEEQAKSRRRRFISEFAPQMTKVKTLKLEGGIPRDEKREIVRALHRCSLERMVLIGVSFPVGNTWGHKGERLDEMEGSEGGPNNLEEEDHVSVFSQCASPTDAPPAFEFEPSYGWGPSPPFLHTIAMHHASTITELKLCGYLGSPILSHWTPITRPLLCPLLRFDNLRQLVISQWLLTAFEGERRDTSIIQSWLDVRSPASTALVVVTPPASPTPLTVVAPGTMPDLPNPAARPQPINQWSVLLKTHFSPSALAYRVAEDIAPYLSPVAKEREEGVRVRASFCLGQDRAHDIFDLDIRIGRNNRLLEFVGPREEGEKGRWWDKLENRRWF</sequence>
<feature type="domain" description="F-box" evidence="1">
    <location>
        <begin position="24"/>
        <end position="66"/>
    </location>
</feature>
<dbReference type="OrthoDB" id="47801at2759"/>
<dbReference type="Proteomes" id="UP000799770">
    <property type="component" value="Unassembled WGS sequence"/>
</dbReference>
<dbReference type="EMBL" id="ML977343">
    <property type="protein sequence ID" value="KAF2109224.1"/>
    <property type="molecule type" value="Genomic_DNA"/>
</dbReference>
<evidence type="ECO:0000313" key="2">
    <source>
        <dbReference type="EMBL" id="KAF2109224.1"/>
    </source>
</evidence>
<dbReference type="SUPFAM" id="SSF81383">
    <property type="entry name" value="F-box domain"/>
    <property type="match status" value="1"/>
</dbReference>
<proteinExistence type="predicted"/>
<organism evidence="2 3">
    <name type="scientific">Lophiotrema nucula</name>
    <dbReference type="NCBI Taxonomy" id="690887"/>
    <lineage>
        <taxon>Eukaryota</taxon>
        <taxon>Fungi</taxon>
        <taxon>Dikarya</taxon>
        <taxon>Ascomycota</taxon>
        <taxon>Pezizomycotina</taxon>
        <taxon>Dothideomycetes</taxon>
        <taxon>Pleosporomycetidae</taxon>
        <taxon>Pleosporales</taxon>
        <taxon>Lophiotremataceae</taxon>
        <taxon>Lophiotrema</taxon>
    </lineage>
</organism>
<gene>
    <name evidence="2" type="ORF">BDV96DRAFT_242073</name>
</gene>
<evidence type="ECO:0000313" key="3">
    <source>
        <dbReference type="Proteomes" id="UP000799770"/>
    </source>
</evidence>
<reference evidence="2" key="1">
    <citation type="journal article" date="2020" name="Stud. Mycol.">
        <title>101 Dothideomycetes genomes: a test case for predicting lifestyles and emergence of pathogens.</title>
        <authorList>
            <person name="Haridas S."/>
            <person name="Albert R."/>
            <person name="Binder M."/>
            <person name="Bloem J."/>
            <person name="Labutti K."/>
            <person name="Salamov A."/>
            <person name="Andreopoulos B."/>
            <person name="Baker S."/>
            <person name="Barry K."/>
            <person name="Bills G."/>
            <person name="Bluhm B."/>
            <person name="Cannon C."/>
            <person name="Castanera R."/>
            <person name="Culley D."/>
            <person name="Daum C."/>
            <person name="Ezra D."/>
            <person name="Gonzalez J."/>
            <person name="Henrissat B."/>
            <person name="Kuo A."/>
            <person name="Liang C."/>
            <person name="Lipzen A."/>
            <person name="Lutzoni F."/>
            <person name="Magnuson J."/>
            <person name="Mondo S."/>
            <person name="Nolan M."/>
            <person name="Ohm R."/>
            <person name="Pangilinan J."/>
            <person name="Park H.-J."/>
            <person name="Ramirez L."/>
            <person name="Alfaro M."/>
            <person name="Sun H."/>
            <person name="Tritt A."/>
            <person name="Yoshinaga Y."/>
            <person name="Zwiers L.-H."/>
            <person name="Turgeon B."/>
            <person name="Goodwin S."/>
            <person name="Spatafora J."/>
            <person name="Crous P."/>
            <person name="Grigoriev I."/>
        </authorList>
    </citation>
    <scope>NUCLEOTIDE SEQUENCE</scope>
    <source>
        <strain evidence="2">CBS 627.86</strain>
    </source>
</reference>
<dbReference type="InterPro" id="IPR036047">
    <property type="entry name" value="F-box-like_dom_sf"/>
</dbReference>
<accession>A0A6A5YR67</accession>
<name>A0A6A5YR67_9PLEO</name>